<dbReference type="OrthoDB" id="3636727at2"/>
<feature type="compositionally biased region" description="Pro residues" evidence="4">
    <location>
        <begin position="231"/>
        <end position="256"/>
    </location>
</feature>
<keyword evidence="1" id="KW-0479">Metal-binding</keyword>
<feature type="region of interest" description="Disordered" evidence="4">
    <location>
        <begin position="123"/>
        <end position="261"/>
    </location>
</feature>
<feature type="compositionally biased region" description="Basic residues" evidence="4">
    <location>
        <begin position="150"/>
        <end position="162"/>
    </location>
</feature>
<dbReference type="AlphaFoldDB" id="A0A5N8W3Y5"/>
<accession>A0A5N8W3Y5</accession>
<dbReference type="PRINTS" id="PR01217">
    <property type="entry name" value="PRICHEXTENSN"/>
</dbReference>
<feature type="domain" description="RanBP2-type" evidence="5">
    <location>
        <begin position="3"/>
        <end position="32"/>
    </location>
</feature>
<dbReference type="PROSITE" id="PS01358">
    <property type="entry name" value="ZF_RANBP2_1"/>
    <property type="match status" value="2"/>
</dbReference>
<reference evidence="6 7" key="1">
    <citation type="submission" date="2019-07" db="EMBL/GenBank/DDBJ databases">
        <title>New species of Amycolatopsis and Streptomyces.</title>
        <authorList>
            <person name="Duangmal K."/>
            <person name="Teo W.F.A."/>
            <person name="Lipun K."/>
        </authorList>
    </citation>
    <scope>NUCLEOTIDE SEQUENCE [LARGE SCALE GENOMIC DNA]</scope>
    <source>
        <strain evidence="6 7">TISTR 2346</strain>
    </source>
</reference>
<organism evidence="6 7">
    <name type="scientific">Streptomyces phyllanthi</name>
    <dbReference type="NCBI Taxonomy" id="1803180"/>
    <lineage>
        <taxon>Bacteria</taxon>
        <taxon>Bacillati</taxon>
        <taxon>Actinomycetota</taxon>
        <taxon>Actinomycetes</taxon>
        <taxon>Kitasatosporales</taxon>
        <taxon>Streptomycetaceae</taxon>
        <taxon>Streptomyces</taxon>
    </lineage>
</organism>
<name>A0A5N8W3Y5_9ACTN</name>
<comment type="caution">
    <text evidence="6">The sequence shown here is derived from an EMBL/GenBank/DDBJ whole genome shotgun (WGS) entry which is preliminary data.</text>
</comment>
<keyword evidence="7" id="KW-1185">Reference proteome</keyword>
<evidence type="ECO:0000256" key="3">
    <source>
        <dbReference type="ARBA" id="ARBA00022833"/>
    </source>
</evidence>
<dbReference type="PROSITE" id="PS50199">
    <property type="entry name" value="ZF_RANBP2_2"/>
    <property type="match status" value="2"/>
</dbReference>
<dbReference type="RefSeq" id="WP_152786333.1">
    <property type="nucleotide sequence ID" value="NZ_BAABEQ010000152.1"/>
</dbReference>
<evidence type="ECO:0000313" key="7">
    <source>
        <dbReference type="Proteomes" id="UP000326979"/>
    </source>
</evidence>
<evidence type="ECO:0000313" key="6">
    <source>
        <dbReference type="EMBL" id="MPY42210.1"/>
    </source>
</evidence>
<feature type="compositionally biased region" description="Low complexity" evidence="4">
    <location>
        <begin position="37"/>
        <end position="79"/>
    </location>
</feature>
<feature type="compositionally biased region" description="Low complexity" evidence="4">
    <location>
        <begin position="137"/>
        <end position="149"/>
    </location>
</feature>
<dbReference type="EMBL" id="VJZE01000139">
    <property type="protein sequence ID" value="MPY42210.1"/>
    <property type="molecule type" value="Genomic_DNA"/>
</dbReference>
<evidence type="ECO:0000256" key="4">
    <source>
        <dbReference type="SAM" id="MobiDB-lite"/>
    </source>
</evidence>
<evidence type="ECO:0000256" key="1">
    <source>
        <dbReference type="ARBA" id="ARBA00022723"/>
    </source>
</evidence>
<dbReference type="GO" id="GO:0008270">
    <property type="term" value="F:zinc ion binding"/>
    <property type="evidence" value="ECO:0007669"/>
    <property type="project" value="UniProtKB-KW"/>
</dbReference>
<dbReference type="InterPro" id="IPR001876">
    <property type="entry name" value="Znf_RanBP2"/>
</dbReference>
<gene>
    <name evidence="6" type="ORF">FNH04_20565</name>
</gene>
<proteinExistence type="predicted"/>
<dbReference type="Proteomes" id="UP000326979">
    <property type="component" value="Unassembled WGS sequence"/>
</dbReference>
<evidence type="ECO:0000256" key="2">
    <source>
        <dbReference type="ARBA" id="ARBA00022771"/>
    </source>
</evidence>
<sequence>MAATANWRCADCDTYNGPAEASCTICGSTRRGTAPRAASAAPKSTSGSAPKSPSKSPSKSGSESGSKPAAKSAPKPAAGSGTGGGRPAAKRPAVSRPSSDWRCSKCDTNNARTDLSCIVCGTGWKAATKKSTPRTPPRTSSSGAPGAKKTSARKTTPRKPTPKRTPPTTSASRDRTTPGPAAPPRTGTSSVYPPGPAGARSTASSGSPYGRRAEEGVFFPSSAATGYRPTAPRPTPVTPPRSAPPYAPRPTPPPAYRPAKKSTSGCSGCVGALMLVGLLMFLVKGCAGLLDSGGYSDSDDPDAGESAATCPARIAAELPDGDGAELVEAFRTKNKQITLCRTAAGSLYYFGEFSDGREKGIAMEAEETGDGYTARNDPYRYVIHDGVVTIYRSGSRIGEEKLTPEPSPS</sequence>
<feature type="domain" description="RanBP2-type" evidence="5">
    <location>
        <begin position="96"/>
        <end position="126"/>
    </location>
</feature>
<keyword evidence="2" id="KW-0863">Zinc-finger</keyword>
<protein>
    <recommendedName>
        <fullName evidence="5">RanBP2-type domain-containing protein</fullName>
    </recommendedName>
</protein>
<dbReference type="SMART" id="SM00547">
    <property type="entry name" value="ZnF_RBZ"/>
    <property type="match status" value="2"/>
</dbReference>
<evidence type="ECO:0000259" key="5">
    <source>
        <dbReference type="PROSITE" id="PS50199"/>
    </source>
</evidence>
<keyword evidence="3" id="KW-0862">Zinc</keyword>
<feature type="region of interest" description="Disordered" evidence="4">
    <location>
        <begin position="27"/>
        <end position="108"/>
    </location>
</feature>